<dbReference type="STRING" id="364200.SAMN04488515_2889"/>
<dbReference type="OrthoDB" id="9770043at2"/>
<name>A0A1I0RLT0_9RHOB</name>
<dbReference type="InterPro" id="IPR011042">
    <property type="entry name" value="6-blade_b-propeller_TolB-like"/>
</dbReference>
<feature type="chain" id="PRO_5011509338" evidence="1">
    <location>
        <begin position="21"/>
        <end position="390"/>
    </location>
</feature>
<feature type="domain" description="Glucose/Sorbosone dehydrogenase" evidence="2">
    <location>
        <begin position="58"/>
        <end position="385"/>
    </location>
</feature>
<keyword evidence="1" id="KW-0732">Signal</keyword>
<dbReference type="EMBL" id="FOIZ01000002">
    <property type="protein sequence ID" value="SEW41855.1"/>
    <property type="molecule type" value="Genomic_DNA"/>
</dbReference>
<dbReference type="Gene3D" id="2.120.10.30">
    <property type="entry name" value="TolB, C-terminal domain"/>
    <property type="match status" value="1"/>
</dbReference>
<evidence type="ECO:0000313" key="4">
    <source>
        <dbReference type="Proteomes" id="UP000199167"/>
    </source>
</evidence>
<sequence>MNKIFKAATLSAILATGAAAEVPQGPPNANFEPAFENQTRAPQLPKTNVEVSNFAEGLEHPWGIARLPDGRYLVTERPGRLRLVGADGGVSGEIAGLPTVDNRGQGGLLDVALSHDFENDQTVYWTYAKGVPGGTVTAAARGVFSEGGEILDARDIFVQQPPSQNPMHYGSRIIPMPDGMVWITTGEHSVREDAVKAQDINITYGKVIRVTWDGLAPMDNPYVGENGDDAVWSYGHRNIQGAALDASGALWTIEHGPRGGDELNKPEAAKNYGWPAISYGINYNGSPVGGGEAVAEGMEQPVYYWDPVIAPGGMVFYDGPFAPWQGDLIIASLRPGGLVRLELEDGRVVGEERLLTDVGRVRDVELLPDGSLLALLDAADGGILRVTPTE</sequence>
<evidence type="ECO:0000256" key="1">
    <source>
        <dbReference type="SAM" id="SignalP"/>
    </source>
</evidence>
<dbReference type="InterPro" id="IPR012938">
    <property type="entry name" value="Glc/Sorbosone_DH"/>
</dbReference>
<dbReference type="SUPFAM" id="SSF50952">
    <property type="entry name" value="Soluble quinoprotein glucose dehydrogenase"/>
    <property type="match status" value="1"/>
</dbReference>
<dbReference type="InterPro" id="IPR011041">
    <property type="entry name" value="Quinoprot_gluc/sorb_DH_b-prop"/>
</dbReference>
<proteinExistence type="predicted"/>
<evidence type="ECO:0000259" key="2">
    <source>
        <dbReference type="Pfam" id="PF07995"/>
    </source>
</evidence>
<keyword evidence="4" id="KW-1185">Reference proteome</keyword>
<dbReference type="AlphaFoldDB" id="A0A1I0RLT0"/>
<gene>
    <name evidence="3" type="ORF">SAMN04488515_2889</name>
</gene>
<dbReference type="Proteomes" id="UP000199167">
    <property type="component" value="Unassembled WGS sequence"/>
</dbReference>
<feature type="signal peptide" evidence="1">
    <location>
        <begin position="1"/>
        <end position="20"/>
    </location>
</feature>
<protein>
    <submittedName>
        <fullName evidence="3">Glucose/arabinose dehydrogenase, beta-propeller fold</fullName>
    </submittedName>
</protein>
<organism evidence="3 4">
    <name type="scientific">Cognatiyoonia koreensis</name>
    <dbReference type="NCBI Taxonomy" id="364200"/>
    <lineage>
        <taxon>Bacteria</taxon>
        <taxon>Pseudomonadati</taxon>
        <taxon>Pseudomonadota</taxon>
        <taxon>Alphaproteobacteria</taxon>
        <taxon>Rhodobacterales</taxon>
        <taxon>Paracoccaceae</taxon>
        <taxon>Cognatiyoonia</taxon>
    </lineage>
</organism>
<dbReference type="PANTHER" id="PTHR19328">
    <property type="entry name" value="HEDGEHOG-INTERACTING PROTEIN"/>
    <property type="match status" value="1"/>
</dbReference>
<reference evidence="3 4" key="1">
    <citation type="submission" date="2016-10" db="EMBL/GenBank/DDBJ databases">
        <authorList>
            <person name="de Groot N.N."/>
        </authorList>
    </citation>
    <scope>NUCLEOTIDE SEQUENCE [LARGE SCALE GENOMIC DNA]</scope>
    <source>
        <strain evidence="3 4">DSM 17925</strain>
    </source>
</reference>
<accession>A0A1I0RLT0</accession>
<dbReference type="PANTHER" id="PTHR19328:SF75">
    <property type="entry name" value="ALDOSE SUGAR DEHYDROGENASE YLII"/>
    <property type="match status" value="1"/>
</dbReference>
<evidence type="ECO:0000313" key="3">
    <source>
        <dbReference type="EMBL" id="SEW41855.1"/>
    </source>
</evidence>
<dbReference type="Pfam" id="PF07995">
    <property type="entry name" value="GSDH"/>
    <property type="match status" value="1"/>
</dbReference>